<reference evidence="5 6" key="1">
    <citation type="submission" date="2021-04" db="EMBL/GenBank/DDBJ databases">
        <title>Whole genome sequence of Jiella sp. KSK16Y-1.</title>
        <authorList>
            <person name="Tuo L."/>
        </authorList>
    </citation>
    <scope>NUCLEOTIDE SEQUENCE [LARGE SCALE GENOMIC DNA]</scope>
    <source>
        <strain evidence="5 6">KSK16Y-1</strain>
    </source>
</reference>
<accession>A0ABS4BII6</accession>
<feature type="domain" description="Glycoside hydrolase family 31 TIM barrel" evidence="3">
    <location>
        <begin position="261"/>
        <end position="567"/>
    </location>
</feature>
<dbReference type="SUPFAM" id="SSF74650">
    <property type="entry name" value="Galactose mutarotase-like"/>
    <property type="match status" value="1"/>
</dbReference>
<keyword evidence="6" id="KW-1185">Reference proteome</keyword>
<protein>
    <submittedName>
        <fullName evidence="5">Alpha-glucosidase</fullName>
        <ecNumber evidence="5">3.2.1.20</ecNumber>
    </submittedName>
</protein>
<dbReference type="NCBIfam" id="NF007746">
    <property type="entry name" value="PRK10426.1"/>
    <property type="match status" value="1"/>
</dbReference>
<dbReference type="SUPFAM" id="SSF51445">
    <property type="entry name" value="(Trans)glycosidases"/>
    <property type="match status" value="1"/>
</dbReference>
<dbReference type="InterPro" id="IPR011013">
    <property type="entry name" value="Gal_mutarotase_sf_dom"/>
</dbReference>
<feature type="domain" description="Glycosyl hydrolase family 31 C-terminal" evidence="4">
    <location>
        <begin position="575"/>
        <end position="660"/>
    </location>
</feature>
<dbReference type="EMBL" id="JAGJCF010000009">
    <property type="protein sequence ID" value="MBP0616577.1"/>
    <property type="molecule type" value="Genomic_DNA"/>
</dbReference>
<organism evidence="5 6">
    <name type="scientific">Jiella mangrovi</name>
    <dbReference type="NCBI Taxonomy" id="2821407"/>
    <lineage>
        <taxon>Bacteria</taxon>
        <taxon>Pseudomonadati</taxon>
        <taxon>Pseudomonadota</taxon>
        <taxon>Alphaproteobacteria</taxon>
        <taxon>Hyphomicrobiales</taxon>
        <taxon>Aurantimonadaceae</taxon>
        <taxon>Jiella</taxon>
    </lineage>
</organism>
<evidence type="ECO:0000313" key="5">
    <source>
        <dbReference type="EMBL" id="MBP0616577.1"/>
    </source>
</evidence>
<dbReference type="PANTHER" id="PTHR46959">
    <property type="entry name" value="SULFOQUINOVOSIDASE"/>
    <property type="match status" value="1"/>
</dbReference>
<dbReference type="Gene3D" id="2.60.40.1180">
    <property type="entry name" value="Golgi alpha-mannosidase II"/>
    <property type="match status" value="1"/>
</dbReference>
<comment type="similarity">
    <text evidence="1 2">Belongs to the glycosyl hydrolase 31 family.</text>
</comment>
<dbReference type="EC" id="3.2.1.20" evidence="5"/>
<dbReference type="Gene3D" id="3.20.20.80">
    <property type="entry name" value="Glycosidases"/>
    <property type="match status" value="1"/>
</dbReference>
<name>A0ABS4BII6_9HYPH</name>
<dbReference type="Gene3D" id="2.60.40.1760">
    <property type="entry name" value="glycosyl hydrolase (family 31)"/>
    <property type="match status" value="1"/>
</dbReference>
<dbReference type="PANTHER" id="PTHR46959:SF2">
    <property type="entry name" value="SULFOQUINOVOSIDASE"/>
    <property type="match status" value="1"/>
</dbReference>
<sequence>MRCEPVAEGGFDLFADDRLILAHRPETPSFFLGRGEERMEMYRGNFDIEDYVTARLPLAHAELSREGDDWHIALSARPGDPTLLALKLTQESGRSILSVEARDPSFNRFWLRLVAEEGEHLFGGGEQMSYLDLAGRRFPMWTSEPGVGRDKTSPLTFEADRTGRAGGDYYNTNYPQPTFLSSRGVAVHLETTAYSILDFRHAGFHELEVWAMPERIEVFAKGSIGDLVTAMADRFGRQPPLPDWAMEGAIIGLKHGAGSFETLETYLAAGVEVSALWCEDWSGVRETSFGTRLFWDWVASDKRYPQLKSRIDELRARGIRFLGYVNPYLCNDGTLFSEAEAKGLLATDDTGNTYLVDFGEFDCGVVDFTIDEAAQWFEDRVIGENMLDLGLSGWMADFGEYLPIDVQLKDGADPKLMHNAWPVLWGAVNARAVAKKGRSGDVVYFMRAGFSGIQAECPLLWAGDQSVDFSRHDGLVTVIVGALSSGLLGNAYHHSDIGGYTSLFGNVRSAELIMRWSEMAAFTPVMRSHEGNRPKMNLQIHHDDEVLAHFARMTQIHKALLPYLSTLRDEAADRGWPLQRPLFFHHEDDALCYGVFDAYLLGRDLLVAPVWQAGETGRTTYLPAGEKWVHLWTGETFDGGEDASVEAPIGTPPVFFRQGSSFEALFAGLAALSAPSPS</sequence>
<dbReference type="SUPFAM" id="SSF51011">
    <property type="entry name" value="Glycosyl hydrolase domain"/>
    <property type="match status" value="1"/>
</dbReference>
<proteinExistence type="inferred from homology"/>
<keyword evidence="2 5" id="KW-0326">Glycosidase</keyword>
<dbReference type="InterPro" id="IPR000322">
    <property type="entry name" value="Glyco_hydro_31_TIM"/>
</dbReference>
<evidence type="ECO:0000256" key="2">
    <source>
        <dbReference type="RuleBase" id="RU361185"/>
    </source>
</evidence>
<dbReference type="Proteomes" id="UP000678276">
    <property type="component" value="Unassembled WGS sequence"/>
</dbReference>
<dbReference type="Pfam" id="PF21365">
    <property type="entry name" value="Glyco_hydro_31_3rd"/>
    <property type="match status" value="1"/>
</dbReference>
<dbReference type="GO" id="GO:0004558">
    <property type="term" value="F:alpha-1,4-glucosidase activity"/>
    <property type="evidence" value="ECO:0007669"/>
    <property type="project" value="UniProtKB-EC"/>
</dbReference>
<dbReference type="InterPro" id="IPR048395">
    <property type="entry name" value="Glyco_hydro_31_C"/>
</dbReference>
<keyword evidence="2 5" id="KW-0378">Hydrolase</keyword>
<evidence type="ECO:0000313" key="6">
    <source>
        <dbReference type="Proteomes" id="UP000678276"/>
    </source>
</evidence>
<comment type="caution">
    <text evidence="5">The sequence shown here is derived from an EMBL/GenBank/DDBJ whole genome shotgun (WGS) entry which is preliminary data.</text>
</comment>
<dbReference type="InterPro" id="IPR017853">
    <property type="entry name" value="GH"/>
</dbReference>
<dbReference type="CDD" id="cd06594">
    <property type="entry name" value="GH31_glucosidase_YihQ"/>
    <property type="match status" value="1"/>
</dbReference>
<gene>
    <name evidence="5" type="ORF">J6595_13390</name>
</gene>
<dbReference type="RefSeq" id="WP_209595067.1">
    <property type="nucleotide sequence ID" value="NZ_JAGJCF010000009.1"/>
</dbReference>
<dbReference type="InterPro" id="IPR044112">
    <property type="entry name" value="YihQ_TIM-like"/>
</dbReference>
<evidence type="ECO:0000259" key="4">
    <source>
        <dbReference type="Pfam" id="PF21365"/>
    </source>
</evidence>
<evidence type="ECO:0000259" key="3">
    <source>
        <dbReference type="Pfam" id="PF01055"/>
    </source>
</evidence>
<evidence type="ECO:0000256" key="1">
    <source>
        <dbReference type="ARBA" id="ARBA00007806"/>
    </source>
</evidence>
<dbReference type="Pfam" id="PF01055">
    <property type="entry name" value="Glyco_hydro_31_2nd"/>
    <property type="match status" value="1"/>
</dbReference>
<dbReference type="CDD" id="cd14752">
    <property type="entry name" value="GH31_N"/>
    <property type="match status" value="1"/>
</dbReference>
<dbReference type="InterPro" id="IPR013780">
    <property type="entry name" value="Glyco_hydro_b"/>
</dbReference>
<dbReference type="InterPro" id="IPR052990">
    <property type="entry name" value="Sulfoquinovosidase_GH31"/>
</dbReference>